<dbReference type="AlphaFoldDB" id="A0AAV9IV47"/>
<organism evidence="1 2">
    <name type="scientific">Cyanidium caldarium</name>
    <name type="common">Red alga</name>
    <dbReference type="NCBI Taxonomy" id="2771"/>
    <lineage>
        <taxon>Eukaryota</taxon>
        <taxon>Rhodophyta</taxon>
        <taxon>Bangiophyceae</taxon>
        <taxon>Cyanidiales</taxon>
        <taxon>Cyanidiaceae</taxon>
        <taxon>Cyanidium</taxon>
    </lineage>
</organism>
<evidence type="ECO:0000313" key="2">
    <source>
        <dbReference type="Proteomes" id="UP001301350"/>
    </source>
</evidence>
<dbReference type="EMBL" id="JANCYW010000007">
    <property type="protein sequence ID" value="KAK4536031.1"/>
    <property type="molecule type" value="Genomic_DNA"/>
</dbReference>
<gene>
    <name evidence="1" type="ORF">CDCA_CDCA07G2056</name>
</gene>
<reference evidence="1 2" key="1">
    <citation type="submission" date="2022-07" db="EMBL/GenBank/DDBJ databases">
        <title>Genome-wide signatures of adaptation to extreme environments.</title>
        <authorList>
            <person name="Cho C.H."/>
            <person name="Yoon H.S."/>
        </authorList>
    </citation>
    <scope>NUCLEOTIDE SEQUENCE [LARGE SCALE GENOMIC DNA]</scope>
    <source>
        <strain evidence="1 2">DBV 063 E5</strain>
    </source>
</reference>
<name>A0AAV9IV47_CYACA</name>
<evidence type="ECO:0000313" key="1">
    <source>
        <dbReference type="EMBL" id="KAK4536031.1"/>
    </source>
</evidence>
<comment type="caution">
    <text evidence="1">The sequence shown here is derived from an EMBL/GenBank/DDBJ whole genome shotgun (WGS) entry which is preliminary data.</text>
</comment>
<protein>
    <submittedName>
        <fullName evidence="1">Uncharacterized protein</fullName>
    </submittedName>
</protein>
<keyword evidence="2" id="KW-1185">Reference proteome</keyword>
<proteinExistence type="predicted"/>
<sequence>MPPGLPHSIAPKTRSGFLTRSNDMWERYRGTPEEQQLWDLLTESERNECPSRFLMGHLEHLNMFSPLEELETTPRSYIIRT</sequence>
<dbReference type="Proteomes" id="UP001301350">
    <property type="component" value="Unassembled WGS sequence"/>
</dbReference>
<accession>A0AAV9IV47</accession>